<dbReference type="eggNOG" id="ENOG502S7I6">
    <property type="taxonomic scope" value="Eukaryota"/>
</dbReference>
<evidence type="ECO:0000313" key="4">
    <source>
        <dbReference type="Proteomes" id="UP000028924"/>
    </source>
</evidence>
<dbReference type="RefSeq" id="XP_011396239.1">
    <property type="nucleotide sequence ID" value="XM_011397937.1"/>
</dbReference>
<dbReference type="Gene3D" id="3.10.20.90">
    <property type="entry name" value="Phosphatidylinositol 3-kinase Catalytic Subunit, Chain A, domain 1"/>
    <property type="match status" value="1"/>
</dbReference>
<dbReference type="SUPFAM" id="SSF54236">
    <property type="entry name" value="Ubiquitin-like"/>
    <property type="match status" value="1"/>
</dbReference>
<evidence type="ECO:0000259" key="1">
    <source>
        <dbReference type="PROSITE" id="PS50053"/>
    </source>
</evidence>
<dbReference type="InterPro" id="IPR029071">
    <property type="entry name" value="Ubiquitin-like_domsf"/>
</dbReference>
<reference evidence="3" key="4">
    <citation type="submission" date="2018-11" db="EMBL/GenBank/DDBJ databases">
        <title>Characterization of plant carbon substrate utilization by Auxenochlorella protothecoides.</title>
        <authorList>
            <person name="Vogler B.W."/>
            <person name="Starkenburg S.R."/>
            <person name="Sudasinghe N."/>
            <person name="Schambach J.Y."/>
            <person name="Rollin J.A."/>
            <person name="Pattathil S."/>
            <person name="Barry A.N."/>
        </authorList>
    </citation>
    <scope>NUCLEOTIDE SEQUENCE [LARGE SCALE GENOMIC DNA]</scope>
    <source>
        <strain evidence="3">UTEX 25</strain>
    </source>
</reference>
<dbReference type="GeneID" id="23612456"/>
<dbReference type="Proteomes" id="UP000028924">
    <property type="component" value="Unassembled WGS sequence"/>
</dbReference>
<dbReference type="Pfam" id="PF00240">
    <property type="entry name" value="ubiquitin"/>
    <property type="match status" value="1"/>
</dbReference>
<dbReference type="OrthoDB" id="1047367at2759"/>
<dbReference type="KEGG" id="apro:F751_1065"/>
<name>A0A087SCB5_AUXPR</name>
<gene>
    <name evidence="3" type="ORF">APUTEX25_005442</name>
    <name evidence="2" type="ORF">F751_1065</name>
</gene>
<evidence type="ECO:0000313" key="5">
    <source>
        <dbReference type="Proteomes" id="UP000279271"/>
    </source>
</evidence>
<dbReference type="EMBL" id="QOKY01000169">
    <property type="protein sequence ID" value="RMZ55164.1"/>
    <property type="molecule type" value="Genomic_DNA"/>
</dbReference>
<dbReference type="AlphaFoldDB" id="A0A087SCB5"/>
<feature type="domain" description="Ubiquitin-like" evidence="1">
    <location>
        <begin position="150"/>
        <end position="197"/>
    </location>
</feature>
<dbReference type="EMBL" id="KL662090">
    <property type="protein sequence ID" value="KFM23369.1"/>
    <property type="molecule type" value="Genomic_DNA"/>
</dbReference>
<reference evidence="5" key="2">
    <citation type="journal article" date="2018" name="Algal Res.">
        <title>Characterization of plant carbon substrate utilization by Auxenochlorella protothecoides.</title>
        <authorList>
            <person name="Vogler B.W."/>
            <person name="Starkenburg S.R."/>
            <person name="Sudasinghe N."/>
            <person name="Schambach J.Y."/>
            <person name="Rollin J.A."/>
            <person name="Pattathil S."/>
            <person name="Barry A.N."/>
        </authorList>
    </citation>
    <scope>NUCLEOTIDE SEQUENCE [LARGE SCALE GENOMIC DNA]</scope>
    <source>
        <strain evidence="5">UTEX 25</strain>
    </source>
</reference>
<proteinExistence type="predicted"/>
<keyword evidence="4" id="KW-1185">Reference proteome</keyword>
<sequence length="217" mass="24037">MTEITSPPAVWDESALSALRADYPDLAVLSTDAVTKHNPTPGTGRTGYMAVPPNNYPFYSEDEKYVPIMQADGGQLSEWKPMYNPTAEQAEKDRKAAYESGVPHGFVAAGDKYAGLPTITIPLISELHTEEEYGENVDSEGRHSGGPFLLEVSPAMRIEDLRKLIKDKAGIIPALQKLSFAGKNLDDAQRTLAHYGVAYWHDKFPEWPLKIRRCAFL</sequence>
<dbReference type="Proteomes" id="UP000279271">
    <property type="component" value="Unassembled WGS sequence"/>
</dbReference>
<protein>
    <recommendedName>
        <fullName evidence="1">Ubiquitin-like domain-containing protein</fullName>
    </recommendedName>
</protein>
<reference evidence="3" key="3">
    <citation type="submission" date="2018-10" db="EMBL/GenBank/DDBJ databases">
        <authorList>
            <person name="Hovde B."/>
            <person name="Zhang X."/>
        </authorList>
    </citation>
    <scope>NUCLEOTIDE SEQUENCE [LARGE SCALE GENOMIC DNA]</scope>
    <source>
        <strain evidence="3">UTEX 25</strain>
    </source>
</reference>
<reference evidence="2 4" key="1">
    <citation type="journal article" date="2014" name="BMC Genomics">
        <title>Oil accumulation mechanisms of the oleaginous microalga Chlorella protothecoides revealed through its genome, transcriptomes, and proteomes.</title>
        <authorList>
            <person name="Gao C."/>
            <person name="Wang Y."/>
            <person name="Shen Y."/>
            <person name="Yan D."/>
            <person name="He X."/>
            <person name="Dai J."/>
            <person name="Wu Q."/>
        </authorList>
    </citation>
    <scope>NUCLEOTIDE SEQUENCE [LARGE SCALE GENOMIC DNA]</scope>
    <source>
        <strain evidence="2 4">0710</strain>
    </source>
</reference>
<dbReference type="PROSITE" id="PS50053">
    <property type="entry name" value="UBIQUITIN_2"/>
    <property type="match status" value="1"/>
</dbReference>
<dbReference type="CDD" id="cd17039">
    <property type="entry name" value="Ubl_ubiquitin_like"/>
    <property type="match status" value="1"/>
</dbReference>
<organism evidence="2 4">
    <name type="scientific">Auxenochlorella protothecoides</name>
    <name type="common">Green microalga</name>
    <name type="synonym">Chlorella protothecoides</name>
    <dbReference type="NCBI Taxonomy" id="3075"/>
    <lineage>
        <taxon>Eukaryota</taxon>
        <taxon>Viridiplantae</taxon>
        <taxon>Chlorophyta</taxon>
        <taxon>core chlorophytes</taxon>
        <taxon>Trebouxiophyceae</taxon>
        <taxon>Chlorellales</taxon>
        <taxon>Chlorellaceae</taxon>
        <taxon>Auxenochlorella</taxon>
    </lineage>
</organism>
<accession>A0A087SCB5</accession>
<evidence type="ECO:0000313" key="2">
    <source>
        <dbReference type="EMBL" id="KFM23369.1"/>
    </source>
</evidence>
<evidence type="ECO:0000313" key="3">
    <source>
        <dbReference type="EMBL" id="RMZ55164.1"/>
    </source>
</evidence>
<dbReference type="InterPro" id="IPR000626">
    <property type="entry name" value="Ubiquitin-like_dom"/>
</dbReference>